<evidence type="ECO:0000313" key="1">
    <source>
        <dbReference type="EMBL" id="PLX19250.1"/>
    </source>
</evidence>
<dbReference type="EMBL" id="PKTG01000036">
    <property type="protein sequence ID" value="PLX19250.1"/>
    <property type="molecule type" value="Genomic_DNA"/>
</dbReference>
<reference evidence="1 2" key="1">
    <citation type="submission" date="2017-11" db="EMBL/GenBank/DDBJ databases">
        <title>Genome-resolved metagenomics identifies genetic mobility, metabolic interactions, and unexpected diversity in perchlorate-reducing communities.</title>
        <authorList>
            <person name="Barnum T.P."/>
            <person name="Figueroa I.A."/>
            <person name="Carlstrom C.I."/>
            <person name="Lucas L.N."/>
            <person name="Engelbrektson A.L."/>
            <person name="Coates J.D."/>
        </authorList>
    </citation>
    <scope>NUCLEOTIDE SEQUENCE [LARGE SCALE GENOMIC DNA]</scope>
    <source>
        <strain evidence="1">BM706</strain>
    </source>
</reference>
<comment type="caution">
    <text evidence="1">The sequence shown here is derived from an EMBL/GenBank/DDBJ whole genome shotgun (WGS) entry which is preliminary data.</text>
</comment>
<dbReference type="Proteomes" id="UP000234857">
    <property type="component" value="Unassembled WGS sequence"/>
</dbReference>
<dbReference type="AlphaFoldDB" id="A0A2N5ZKN4"/>
<gene>
    <name evidence="1" type="ORF">C0601_02365</name>
</gene>
<evidence type="ECO:0000313" key="2">
    <source>
        <dbReference type="Proteomes" id="UP000234857"/>
    </source>
</evidence>
<accession>A0A2N5ZKN4</accession>
<proteinExistence type="predicted"/>
<sequence>MNKILTFIIFICITVTVFADTDEVEIFSDRAKKIIDSLEGGKITQSEELLQNTQYRISTLKIISMLTEGLQYLKVNNFEKVNEIIASVKKEIENLPQLSRKLKVQDYKIVPLEENRLRLLIRFQNDSKKIIEKPTFFITIYDKDGNKIDKRKFYIQKNIIQPHEEFEYKCYFYNIIDPKSIVKAEFKI</sequence>
<name>A0A2N5ZKN4_MUIH1</name>
<organism evidence="1 2">
    <name type="scientific">Muiribacterium halophilum</name>
    <dbReference type="NCBI Taxonomy" id="2053465"/>
    <lineage>
        <taxon>Bacteria</taxon>
        <taxon>Candidatus Muiribacteriota</taxon>
        <taxon>Candidatus Muiribacteriia</taxon>
        <taxon>Candidatus Muiribacteriales</taxon>
        <taxon>Candidatus Muiribacteriaceae</taxon>
        <taxon>Candidatus Muiribacterium</taxon>
    </lineage>
</organism>
<protein>
    <submittedName>
        <fullName evidence="1">Uncharacterized protein</fullName>
    </submittedName>
</protein>